<keyword evidence="2 6" id="KW-0285">Flavoprotein</keyword>
<comment type="caution">
    <text evidence="6">Lacks conserved residue(s) required for the propagation of feature annotation.</text>
</comment>
<evidence type="ECO:0000256" key="6">
    <source>
        <dbReference type="HAMAP-Rule" id="MF_01685"/>
    </source>
</evidence>
<dbReference type="PANTHER" id="PTHR48105">
    <property type="entry name" value="THIOREDOXIN REDUCTASE 1-RELATED-RELATED"/>
    <property type="match status" value="1"/>
</dbReference>
<dbReference type="SUPFAM" id="SSF51905">
    <property type="entry name" value="FAD/NAD(P)-binding domain"/>
    <property type="match status" value="1"/>
</dbReference>
<accession>A0A941JHS7</accession>
<comment type="caution">
    <text evidence="9">The sequence shown here is derived from an EMBL/GenBank/DDBJ whole genome shotgun (WGS) entry which is preliminary data.</text>
</comment>
<comment type="catalytic activity">
    <reaction evidence="6">
        <text>2 reduced [2Fe-2S]-[ferredoxin] + NADP(+) + H(+) = 2 oxidized [2Fe-2S]-[ferredoxin] + NADPH</text>
        <dbReference type="Rhea" id="RHEA:20125"/>
        <dbReference type="Rhea" id="RHEA-COMP:10000"/>
        <dbReference type="Rhea" id="RHEA-COMP:10001"/>
        <dbReference type="ChEBI" id="CHEBI:15378"/>
        <dbReference type="ChEBI" id="CHEBI:33737"/>
        <dbReference type="ChEBI" id="CHEBI:33738"/>
        <dbReference type="ChEBI" id="CHEBI:57783"/>
        <dbReference type="ChEBI" id="CHEBI:58349"/>
        <dbReference type="EC" id="1.18.1.2"/>
    </reaction>
</comment>
<dbReference type="GO" id="GO:0004324">
    <property type="term" value="F:ferredoxin-NADP+ reductase activity"/>
    <property type="evidence" value="ECO:0007669"/>
    <property type="project" value="UniProtKB-UniRule"/>
</dbReference>
<dbReference type="InterPro" id="IPR036188">
    <property type="entry name" value="FAD/NAD-bd_sf"/>
</dbReference>
<comment type="cofactor">
    <cofactor evidence="6">
        <name>FAD</name>
        <dbReference type="ChEBI" id="CHEBI:57692"/>
    </cofactor>
    <text evidence="6">Binds 1 FAD per subunit.</text>
</comment>
<evidence type="ECO:0000256" key="3">
    <source>
        <dbReference type="ARBA" id="ARBA00022827"/>
    </source>
</evidence>
<dbReference type="GO" id="GO:0050661">
    <property type="term" value="F:NADP binding"/>
    <property type="evidence" value="ECO:0007669"/>
    <property type="project" value="UniProtKB-UniRule"/>
</dbReference>
<dbReference type="HAMAP" id="MF_01685">
    <property type="entry name" value="FENR2"/>
    <property type="match status" value="1"/>
</dbReference>
<dbReference type="RefSeq" id="WP_212117379.1">
    <property type="nucleotide sequence ID" value="NZ_JAGTPX020000003.1"/>
</dbReference>
<dbReference type="Gene3D" id="3.50.50.60">
    <property type="entry name" value="FAD/NAD(P)-binding domain"/>
    <property type="match status" value="2"/>
</dbReference>
<evidence type="ECO:0000256" key="7">
    <source>
        <dbReference type="SAM" id="Phobius"/>
    </source>
</evidence>
<feature type="domain" description="FAD/NAD(P)-binding" evidence="8">
    <location>
        <begin position="7"/>
        <end position="312"/>
    </location>
</feature>
<dbReference type="InterPro" id="IPR050097">
    <property type="entry name" value="Ferredoxin-NADP_redctase_2"/>
</dbReference>
<sequence>MKDDELYDVTIIGGGPAGLFSAFYSGLREMKTKIMEYQDRLGGKVHVYPEKMIWDIGALTPISGEKLIEQMIKQALTFSPTTVLGVKVASISRSEEGHFILHTDSGERHFSKSVIIAIGGGILNPQKLEIEGAEKFEIANLNYTIKSLKRFKDKKVLISGGGHTAVDWANELEPIAKKVYVTYRKDSFNAHEAQVSQLINSSVDCFFHTEITKLIADSNREVIQQVELKNHLTDELSIVDVDEVVVNHGFVREKKLLEESDLSIEMANEYYIKGNGYSETSVPGIYAAGDIISYDGKVHLIAGAFQDAVNAVNKAKQFVDPAATGYGMVSSHNDIFKKRNRELVEQLIKL</sequence>
<dbReference type="PRINTS" id="PR00469">
    <property type="entry name" value="PNDRDTASEII"/>
</dbReference>
<keyword evidence="3 6" id="KW-0274">FAD</keyword>
<evidence type="ECO:0000313" key="9">
    <source>
        <dbReference type="EMBL" id="MBR8668790.1"/>
    </source>
</evidence>
<feature type="binding site" evidence="6">
    <location>
        <position position="48"/>
    </location>
    <ligand>
        <name>FAD</name>
        <dbReference type="ChEBI" id="CHEBI:57692"/>
    </ligand>
</feature>
<comment type="subunit">
    <text evidence="1 6">Homodimer.</text>
</comment>
<evidence type="ECO:0000256" key="2">
    <source>
        <dbReference type="ARBA" id="ARBA00022630"/>
    </source>
</evidence>
<comment type="similarity">
    <text evidence="6">Belongs to the ferredoxin--NADP reductase type 2 family.</text>
</comment>
<keyword evidence="7" id="KW-0472">Membrane</keyword>
<organism evidence="9">
    <name type="scientific">Niallia circulans</name>
    <name type="common">Bacillus circulans</name>
    <dbReference type="NCBI Taxonomy" id="1397"/>
    <lineage>
        <taxon>Bacteria</taxon>
        <taxon>Bacillati</taxon>
        <taxon>Bacillota</taxon>
        <taxon>Bacilli</taxon>
        <taxon>Bacillales</taxon>
        <taxon>Bacillaceae</taxon>
        <taxon>Niallia</taxon>
    </lineage>
</organism>
<evidence type="ECO:0000259" key="8">
    <source>
        <dbReference type="Pfam" id="PF07992"/>
    </source>
</evidence>
<keyword evidence="5 6" id="KW-0560">Oxidoreductase</keyword>
<dbReference type="GO" id="GO:0050660">
    <property type="term" value="F:flavin adenine dinucleotide binding"/>
    <property type="evidence" value="ECO:0007669"/>
    <property type="project" value="UniProtKB-UniRule"/>
</dbReference>
<gene>
    <name evidence="9" type="ORF">KD144_04475</name>
</gene>
<feature type="transmembrane region" description="Helical" evidence="7">
    <location>
        <begin position="6"/>
        <end position="27"/>
    </location>
</feature>
<feature type="binding site" evidence="6">
    <location>
        <position position="36"/>
    </location>
    <ligand>
        <name>FAD</name>
        <dbReference type="ChEBI" id="CHEBI:57692"/>
    </ligand>
</feature>
<evidence type="ECO:0000256" key="4">
    <source>
        <dbReference type="ARBA" id="ARBA00022857"/>
    </source>
</evidence>
<feature type="binding site" evidence="6">
    <location>
        <position position="88"/>
    </location>
    <ligand>
        <name>FAD</name>
        <dbReference type="ChEBI" id="CHEBI:57692"/>
    </ligand>
</feature>
<protein>
    <recommendedName>
        <fullName evidence="6">Ferredoxin--NADP reductase</fullName>
        <shortName evidence="6">FNR</shortName>
        <shortName evidence="6">Fd-NADP(+) reductase</shortName>
        <ecNumber evidence="6">1.18.1.2</ecNumber>
    </recommendedName>
</protein>
<feature type="binding site" evidence="6">
    <location>
        <position position="290"/>
    </location>
    <ligand>
        <name>FAD</name>
        <dbReference type="ChEBI" id="CHEBI:57692"/>
    </ligand>
</feature>
<dbReference type="InterPro" id="IPR023753">
    <property type="entry name" value="FAD/NAD-binding_dom"/>
</dbReference>
<name>A0A941JHS7_NIACI</name>
<dbReference type="Pfam" id="PF07992">
    <property type="entry name" value="Pyr_redox_2"/>
    <property type="match status" value="1"/>
</dbReference>
<dbReference type="EC" id="1.18.1.2" evidence="6"/>
<reference evidence="9" key="1">
    <citation type="submission" date="2021-04" db="EMBL/GenBank/DDBJ databases">
        <title>Genomic analysis of electroactive and textile dye degrading Bacillus circulans strain: DC10 isolated from constructed wetland-microbial fuel cells treating textile dye wastewaters.</title>
        <authorList>
            <person name="Patel D.U."/>
            <person name="Desai C.R."/>
        </authorList>
    </citation>
    <scope>NUCLEOTIDE SEQUENCE</scope>
    <source>
        <strain evidence="9">DC10</strain>
    </source>
</reference>
<keyword evidence="7" id="KW-0812">Transmembrane</keyword>
<evidence type="ECO:0000256" key="1">
    <source>
        <dbReference type="ARBA" id="ARBA00011738"/>
    </source>
</evidence>
<dbReference type="PRINTS" id="PR00368">
    <property type="entry name" value="FADPNR"/>
</dbReference>
<feature type="binding site" evidence="6">
    <location>
        <position position="331"/>
    </location>
    <ligand>
        <name>FAD</name>
        <dbReference type="ChEBI" id="CHEBI:57692"/>
    </ligand>
</feature>
<feature type="binding site" evidence="6">
    <location>
        <position position="123"/>
    </location>
    <ligand>
        <name>FAD</name>
        <dbReference type="ChEBI" id="CHEBI:57692"/>
    </ligand>
</feature>
<dbReference type="InterPro" id="IPR022890">
    <property type="entry name" value="Fd--NADP_Rdtase_type_2"/>
</dbReference>
<dbReference type="AlphaFoldDB" id="A0A941JHS7"/>
<proteinExistence type="inferred from homology"/>
<dbReference type="EMBL" id="JAGTPX010000003">
    <property type="protein sequence ID" value="MBR8668790.1"/>
    <property type="molecule type" value="Genomic_DNA"/>
</dbReference>
<keyword evidence="7" id="KW-1133">Transmembrane helix</keyword>
<keyword evidence="4 6" id="KW-0521">NADP</keyword>
<evidence type="ECO:0000256" key="5">
    <source>
        <dbReference type="ARBA" id="ARBA00023002"/>
    </source>
</evidence>
<feature type="binding site" evidence="6">
    <location>
        <position position="44"/>
    </location>
    <ligand>
        <name>FAD</name>
        <dbReference type="ChEBI" id="CHEBI:57692"/>
    </ligand>
</feature>